<dbReference type="SUPFAM" id="SSF46894">
    <property type="entry name" value="C-terminal effector domain of the bipartite response regulators"/>
    <property type="match status" value="1"/>
</dbReference>
<dbReference type="Gene3D" id="1.10.10.10">
    <property type="entry name" value="Winged helix-like DNA-binding domain superfamily/Winged helix DNA-binding domain"/>
    <property type="match status" value="2"/>
</dbReference>
<dbReference type="InterPro" id="IPR019734">
    <property type="entry name" value="TPR_rpt"/>
</dbReference>
<dbReference type="AlphaFoldDB" id="A0A8B2NJ53"/>
<dbReference type="PANTHER" id="PTHR35807">
    <property type="entry name" value="TRANSCRIPTIONAL REGULATOR REDD-RELATED"/>
    <property type="match status" value="1"/>
</dbReference>
<dbReference type="PROSITE" id="PS51755">
    <property type="entry name" value="OMPR_PHOB"/>
    <property type="match status" value="1"/>
</dbReference>
<feature type="DNA-binding region" description="OmpR/PhoB-type" evidence="2">
    <location>
        <begin position="18"/>
        <end position="116"/>
    </location>
</feature>
<dbReference type="InterPro" id="IPR016032">
    <property type="entry name" value="Sig_transdc_resp-reg_C-effctor"/>
</dbReference>
<dbReference type="Pfam" id="PF13181">
    <property type="entry name" value="TPR_8"/>
    <property type="match status" value="1"/>
</dbReference>
<keyword evidence="6" id="KW-1185">Reference proteome</keyword>
<evidence type="ECO:0000259" key="4">
    <source>
        <dbReference type="PROSITE" id="PS51755"/>
    </source>
</evidence>
<dbReference type="GO" id="GO:0003677">
    <property type="term" value="F:DNA binding"/>
    <property type="evidence" value="ECO:0007669"/>
    <property type="project" value="UniProtKB-UniRule"/>
</dbReference>
<dbReference type="GO" id="GO:0006355">
    <property type="term" value="P:regulation of DNA-templated transcription"/>
    <property type="evidence" value="ECO:0007669"/>
    <property type="project" value="InterPro"/>
</dbReference>
<dbReference type="Pfam" id="PF00486">
    <property type="entry name" value="Trans_reg_C"/>
    <property type="match status" value="1"/>
</dbReference>
<dbReference type="InterPro" id="IPR011990">
    <property type="entry name" value="TPR-like_helical_dom_sf"/>
</dbReference>
<dbReference type="InterPro" id="IPR051677">
    <property type="entry name" value="AfsR-DnrI-RedD_regulator"/>
</dbReference>
<dbReference type="InterPro" id="IPR036388">
    <property type="entry name" value="WH-like_DNA-bd_sf"/>
</dbReference>
<dbReference type="PANTHER" id="PTHR35807:SF1">
    <property type="entry name" value="TRANSCRIPTIONAL REGULATOR REDD"/>
    <property type="match status" value="1"/>
</dbReference>
<feature type="domain" description="OmpR/PhoB-type" evidence="4">
    <location>
        <begin position="18"/>
        <end position="116"/>
    </location>
</feature>
<evidence type="ECO:0000256" key="1">
    <source>
        <dbReference type="ARBA" id="ARBA00023125"/>
    </source>
</evidence>
<reference evidence="5 6" key="1">
    <citation type="submission" date="2018-05" db="EMBL/GenBank/DDBJ databases">
        <title>Acuticoccus sediminis sp. nov., isolated from deep-sea sediment of Indian Ocean.</title>
        <authorList>
            <person name="Liu X."/>
            <person name="Lai Q."/>
            <person name="Du Y."/>
            <person name="Sun F."/>
            <person name="Zhang X."/>
            <person name="Wang S."/>
            <person name="Shao Z."/>
        </authorList>
    </citation>
    <scope>NUCLEOTIDE SEQUENCE [LARGE SCALE GENOMIC DNA]</scope>
    <source>
        <strain evidence="5 6">PTG4-2</strain>
    </source>
</reference>
<evidence type="ECO:0000256" key="2">
    <source>
        <dbReference type="PROSITE-ProRule" id="PRU01091"/>
    </source>
</evidence>
<dbReference type="EMBL" id="QHHQ01000009">
    <property type="protein sequence ID" value="RAH97260.1"/>
    <property type="molecule type" value="Genomic_DNA"/>
</dbReference>
<dbReference type="SMART" id="SM00862">
    <property type="entry name" value="Trans_reg_C"/>
    <property type="match status" value="2"/>
</dbReference>
<feature type="region of interest" description="Disordered" evidence="3">
    <location>
        <begin position="528"/>
        <end position="554"/>
    </location>
</feature>
<sequence>MWYAVSILGFGPPARRWVLEFKFGDFLLDVGSARLRHAGEDVSVEPQVLDLLTLFARNPGEVITRERMLAELCRDGTATDAALAAAIKAARQALGDDAGRQSVIETVRGQGFRLRLPVGAAADEAPAPQQDGPSIAVLPFARLGESDRYPGLEEAIPHEVLVALSRLRWLLVIARNSSFQFHGDRDMREIGRALGVGYAVTGIVEVFGPSITIGATLADCATGGIVWADRFSGRIDDLMQLRAEIVAGVTGAIDTDLPLHEARRALARAPEDLDAWQLFHLGLKSVHQYTAVDNAAAEAYFRRAVELQPTFARAHAGLSFATFQNAFMGYVSDRRGAIEAAHRQAETGISLDPMDPFANFVLGRSLWLQKDLDGAVTWLERAVSINPNYAQGIYTRALIDTLSGRSLFGTEGADQAMRLSPLDPLLYGMRGVKALAGISRGDYVAAADWAGAAARTPRAHVIIDLIAAVAHHLSDDRPNALHWASVARERKPDVTAELFFDGLPIADPPLRAQVAASLADLGFGATSDVDRPASPRPALPTATARIPPAGTDPAPRERFALETLGAFRVRGEAGAVALPRSRKTLALLAYLAVTGKPQRRERLCEMLWERPDDPRGALRWSLSKIRRIIAAGPADLVAERDTIHLDTGAVDVDYRRVAGLHPDAVREMADDRIEEIVALYRGGFLEDLSLGDCPDFEAWRIAVSDETDLVLRAALRELVARFAETDPARALQHAHALRRLEPADRALGATVEALRAAANRA</sequence>
<organism evidence="5 6">
    <name type="scientific">Acuticoccus sediminis</name>
    <dbReference type="NCBI Taxonomy" id="2184697"/>
    <lineage>
        <taxon>Bacteria</taxon>
        <taxon>Pseudomonadati</taxon>
        <taxon>Pseudomonadota</taxon>
        <taxon>Alphaproteobacteria</taxon>
        <taxon>Hyphomicrobiales</taxon>
        <taxon>Amorphaceae</taxon>
        <taxon>Acuticoccus</taxon>
    </lineage>
</organism>
<protein>
    <recommendedName>
        <fullName evidence="4">OmpR/PhoB-type domain-containing protein</fullName>
    </recommendedName>
</protein>
<evidence type="ECO:0000256" key="3">
    <source>
        <dbReference type="SAM" id="MobiDB-lite"/>
    </source>
</evidence>
<dbReference type="InterPro" id="IPR001867">
    <property type="entry name" value="OmpR/PhoB-type_DNA-bd"/>
</dbReference>
<dbReference type="SUPFAM" id="SSF48452">
    <property type="entry name" value="TPR-like"/>
    <property type="match status" value="1"/>
</dbReference>
<proteinExistence type="predicted"/>
<evidence type="ECO:0000313" key="6">
    <source>
        <dbReference type="Proteomes" id="UP000249590"/>
    </source>
</evidence>
<accession>A0A8B2NJ53</accession>
<name>A0A8B2NJ53_9HYPH</name>
<dbReference type="Proteomes" id="UP000249590">
    <property type="component" value="Unassembled WGS sequence"/>
</dbReference>
<comment type="caution">
    <text evidence="5">The sequence shown here is derived from an EMBL/GenBank/DDBJ whole genome shotgun (WGS) entry which is preliminary data.</text>
</comment>
<gene>
    <name evidence="5" type="ORF">DLJ53_29055</name>
</gene>
<keyword evidence="1 2" id="KW-0238">DNA-binding</keyword>
<dbReference type="Gene3D" id="1.25.40.10">
    <property type="entry name" value="Tetratricopeptide repeat domain"/>
    <property type="match status" value="1"/>
</dbReference>
<dbReference type="GO" id="GO:0000160">
    <property type="term" value="P:phosphorelay signal transduction system"/>
    <property type="evidence" value="ECO:0007669"/>
    <property type="project" value="InterPro"/>
</dbReference>
<evidence type="ECO:0000313" key="5">
    <source>
        <dbReference type="EMBL" id="RAH97260.1"/>
    </source>
</evidence>